<dbReference type="EC" id="2.7.1.2" evidence="2"/>
<reference evidence="9 10" key="1">
    <citation type="submission" date="2016-10" db="EMBL/GenBank/DDBJ databases">
        <authorList>
            <person name="de Groot N.N."/>
        </authorList>
    </citation>
    <scope>NUCLEOTIDE SEQUENCE [LARGE SCALE GENOMIC DNA]</scope>
    <source>
        <strain evidence="9 10">CPCC 202699</strain>
    </source>
</reference>
<evidence type="ECO:0000313" key="10">
    <source>
        <dbReference type="Proteomes" id="UP000199515"/>
    </source>
</evidence>
<accession>A0A1H3Q042</accession>
<dbReference type="OrthoDB" id="9810372at2"/>
<protein>
    <recommendedName>
        <fullName evidence="3">Glucokinase</fullName>
        <ecNumber evidence="2">2.7.1.2</ecNumber>
    </recommendedName>
    <alternativeName>
        <fullName evidence="8">Glucose kinase</fullName>
    </alternativeName>
</protein>
<dbReference type="Gene3D" id="3.30.420.40">
    <property type="match status" value="2"/>
</dbReference>
<dbReference type="GO" id="GO:0005524">
    <property type="term" value="F:ATP binding"/>
    <property type="evidence" value="ECO:0007669"/>
    <property type="project" value="UniProtKB-KW"/>
</dbReference>
<proteinExistence type="inferred from homology"/>
<dbReference type="NCBIfam" id="TIGR00744">
    <property type="entry name" value="ROK_glcA_fam"/>
    <property type="match status" value="1"/>
</dbReference>
<evidence type="ECO:0000256" key="5">
    <source>
        <dbReference type="ARBA" id="ARBA00022741"/>
    </source>
</evidence>
<sequence>MLAIGVDVGGTSVRAGVVDEQGSLLDTCRVATPSGENALEDAIAGVIEDLRNRHEVAAVGLAVAGFVASDRRSVMFAPHLAWRGAPVGDRIAKRVGLPVTLEHDANAAAVGEHRFGAARGSSVAVLVALGTGIGAGLLLNGKIYRGAHGVAPELGHLTVVPGGRACPCGKYGCWERYCSGTALAATAVELLARHPGRSTVLARETAGDPGSVTGRRVAGAARDGDPVAQRALAELAKWLGEGLALVADVFDPEVMVIAGGVSESAPLFLDEAREHYSGLITGAGHRPLARIRTAQLGADTALVGAAAVAFEEAAERQVGVTG</sequence>
<dbReference type="InterPro" id="IPR049874">
    <property type="entry name" value="ROK_cs"/>
</dbReference>
<keyword evidence="4" id="KW-0808">Transferase</keyword>
<gene>
    <name evidence="9" type="ORF">SAMN05421504_10932</name>
</gene>
<organism evidence="9 10">
    <name type="scientific">Amycolatopsis xylanica</name>
    <dbReference type="NCBI Taxonomy" id="589385"/>
    <lineage>
        <taxon>Bacteria</taxon>
        <taxon>Bacillati</taxon>
        <taxon>Actinomycetota</taxon>
        <taxon>Actinomycetes</taxon>
        <taxon>Pseudonocardiales</taxon>
        <taxon>Pseudonocardiaceae</taxon>
        <taxon>Amycolatopsis</taxon>
    </lineage>
</organism>
<dbReference type="SUPFAM" id="SSF53067">
    <property type="entry name" value="Actin-like ATPase domain"/>
    <property type="match status" value="1"/>
</dbReference>
<dbReference type="GO" id="GO:0006096">
    <property type="term" value="P:glycolytic process"/>
    <property type="evidence" value="ECO:0007669"/>
    <property type="project" value="InterPro"/>
</dbReference>
<evidence type="ECO:0000256" key="7">
    <source>
        <dbReference type="ARBA" id="ARBA00022840"/>
    </source>
</evidence>
<dbReference type="PANTHER" id="PTHR18964:SF173">
    <property type="entry name" value="GLUCOKINASE"/>
    <property type="match status" value="1"/>
</dbReference>
<keyword evidence="6 9" id="KW-0418">Kinase</keyword>
<dbReference type="RefSeq" id="WP_091296135.1">
    <property type="nucleotide sequence ID" value="NZ_FNON01000009.1"/>
</dbReference>
<evidence type="ECO:0000313" key="9">
    <source>
        <dbReference type="EMBL" id="SDZ06904.1"/>
    </source>
</evidence>
<keyword evidence="7" id="KW-0067">ATP-binding</keyword>
<dbReference type="InterPro" id="IPR004654">
    <property type="entry name" value="ROK_glcA"/>
</dbReference>
<dbReference type="AlphaFoldDB" id="A0A1H3Q042"/>
<dbReference type="Proteomes" id="UP000199515">
    <property type="component" value="Unassembled WGS sequence"/>
</dbReference>
<keyword evidence="5" id="KW-0547">Nucleotide-binding</keyword>
<dbReference type="GO" id="GO:0004340">
    <property type="term" value="F:glucokinase activity"/>
    <property type="evidence" value="ECO:0007669"/>
    <property type="project" value="UniProtKB-EC"/>
</dbReference>
<evidence type="ECO:0000256" key="2">
    <source>
        <dbReference type="ARBA" id="ARBA00012323"/>
    </source>
</evidence>
<evidence type="ECO:0000256" key="4">
    <source>
        <dbReference type="ARBA" id="ARBA00022679"/>
    </source>
</evidence>
<dbReference type="PROSITE" id="PS01125">
    <property type="entry name" value="ROK"/>
    <property type="match status" value="1"/>
</dbReference>
<dbReference type="InterPro" id="IPR043129">
    <property type="entry name" value="ATPase_NBD"/>
</dbReference>
<evidence type="ECO:0000256" key="6">
    <source>
        <dbReference type="ARBA" id="ARBA00022777"/>
    </source>
</evidence>
<dbReference type="Pfam" id="PF00480">
    <property type="entry name" value="ROK"/>
    <property type="match status" value="1"/>
</dbReference>
<evidence type="ECO:0000256" key="1">
    <source>
        <dbReference type="ARBA" id="ARBA00006479"/>
    </source>
</evidence>
<dbReference type="InterPro" id="IPR000600">
    <property type="entry name" value="ROK"/>
</dbReference>
<name>A0A1H3Q042_9PSEU</name>
<comment type="similarity">
    <text evidence="1">Belongs to the ROK (NagC/XylR) family.</text>
</comment>
<dbReference type="GO" id="GO:0005737">
    <property type="term" value="C:cytoplasm"/>
    <property type="evidence" value="ECO:0007669"/>
    <property type="project" value="InterPro"/>
</dbReference>
<dbReference type="STRING" id="589385.SAMN05421504_10932"/>
<dbReference type="EMBL" id="FNON01000009">
    <property type="protein sequence ID" value="SDZ06904.1"/>
    <property type="molecule type" value="Genomic_DNA"/>
</dbReference>
<evidence type="ECO:0000256" key="8">
    <source>
        <dbReference type="ARBA" id="ARBA00032386"/>
    </source>
</evidence>
<keyword evidence="10" id="KW-1185">Reference proteome</keyword>
<dbReference type="PANTHER" id="PTHR18964">
    <property type="entry name" value="ROK (REPRESSOR, ORF, KINASE) FAMILY"/>
    <property type="match status" value="1"/>
</dbReference>
<evidence type="ECO:0000256" key="3">
    <source>
        <dbReference type="ARBA" id="ARBA00014701"/>
    </source>
</evidence>